<sequence>ELFPLTCYVNKGYLEFPSFNIAERPDMSYTFTCPAGGDHSYSILSGNLQANELCPDHVTRFNEIILNFMGEQGIPGSALTLSLHGKVVYRQGYGISGPGERAMSTSLFRVASISKVLTAIGIMKLVEDGRLKLDSNVFGPKGLLQEYRVQQRNKNIQKVTVRHLLQHSGGWDREISGDAVFYKLDKRLFTGKLKSLEPTSNEALVHFMMRKKLDFVPGKRHAYSNFGYLVLGLVIEQVTGMRYHEYISSILQKISISGLKIGFATKEFLHFQEVKYFNNRDPPVLPSVLPQQGLVQPQYGSFFMETTGSYGGWVASAGDLVKILDSLNHSLSGPHILNADSVVAMLERPAYEHGDTWYGLGLDTEDAGQTYGHTGAMEGTSTTLYRFRNGFTWAFLLNSWSKDMDLNGLIKYALSTLYSQPDGYCVPMKSSDEEYFITSLNNAQCVQIFLSRDLFQTYFETMKEKGFIMTCINSMSHLGQVFFNVICDRNKSECDWCFYADVHAKDLDVYMTKIKQNGFLVSLLESYFFCNQILHVLVAKTGDPISQRVFYTENLVLHEKIKEVYFSEGYILRSQSVVETQSMIAVSSIYDLRKNAVPKIISWLNISVENFLYELNRQAKENHGLIYVKFYSGKDVTKVSAVWCSDDNSVILQRHDVSRYGFLYEMTESMKKNVIVKFLSSYIDDGVVYFAAVWEKPKDSKRDED</sequence>
<feature type="non-terminal residue" evidence="2">
    <location>
        <position position="1"/>
    </location>
</feature>
<comment type="caution">
    <text evidence="2">The sequence shown here is derived from an EMBL/GenBank/DDBJ whole genome shotgun (WGS) entry which is preliminary data.</text>
</comment>
<dbReference type="PANTHER" id="PTHR46825">
    <property type="entry name" value="D-ALANYL-D-ALANINE-CARBOXYPEPTIDASE/ENDOPEPTIDASE AMPH"/>
    <property type="match status" value="1"/>
</dbReference>
<gene>
    <name evidence="2" type="ORF">ACJMK2_029162</name>
</gene>
<dbReference type="Gene3D" id="3.40.710.10">
    <property type="entry name" value="DD-peptidase/beta-lactamase superfamily"/>
    <property type="match status" value="1"/>
</dbReference>
<dbReference type="InterPro" id="IPR050491">
    <property type="entry name" value="AmpC-like"/>
</dbReference>
<evidence type="ECO:0000313" key="3">
    <source>
        <dbReference type="Proteomes" id="UP001634394"/>
    </source>
</evidence>
<feature type="domain" description="Beta-lactamase-related" evidence="1">
    <location>
        <begin position="61"/>
        <end position="407"/>
    </location>
</feature>
<dbReference type="Pfam" id="PF00144">
    <property type="entry name" value="Beta-lactamase"/>
    <property type="match status" value="1"/>
</dbReference>
<dbReference type="PANTHER" id="PTHR46825:SF9">
    <property type="entry name" value="BETA-LACTAMASE-RELATED DOMAIN-CONTAINING PROTEIN"/>
    <property type="match status" value="1"/>
</dbReference>
<name>A0ABD3XBK9_SINWO</name>
<keyword evidence="3" id="KW-1185">Reference proteome</keyword>
<reference evidence="2 3" key="1">
    <citation type="submission" date="2024-11" db="EMBL/GenBank/DDBJ databases">
        <title>Chromosome-level genome assembly of the freshwater bivalve Anodonta woodiana.</title>
        <authorList>
            <person name="Chen X."/>
        </authorList>
    </citation>
    <scope>NUCLEOTIDE SEQUENCE [LARGE SCALE GENOMIC DNA]</scope>
    <source>
        <strain evidence="2">MN2024</strain>
        <tissue evidence="2">Gills</tissue>
    </source>
</reference>
<dbReference type="EMBL" id="JBJQND010000003">
    <property type="protein sequence ID" value="KAL3882858.1"/>
    <property type="molecule type" value="Genomic_DNA"/>
</dbReference>
<dbReference type="InterPro" id="IPR001466">
    <property type="entry name" value="Beta-lactam-related"/>
</dbReference>
<dbReference type="Pfam" id="PF17660">
    <property type="entry name" value="BTRD1"/>
    <property type="match status" value="2"/>
</dbReference>
<accession>A0ABD3XBK9</accession>
<protein>
    <recommendedName>
        <fullName evidence="1">Beta-lactamase-related domain-containing protein</fullName>
    </recommendedName>
</protein>
<proteinExistence type="predicted"/>
<dbReference type="SUPFAM" id="SSF56601">
    <property type="entry name" value="beta-lactamase/transpeptidase-like"/>
    <property type="match status" value="1"/>
</dbReference>
<organism evidence="2 3">
    <name type="scientific">Sinanodonta woodiana</name>
    <name type="common">Chinese pond mussel</name>
    <name type="synonym">Anodonta woodiana</name>
    <dbReference type="NCBI Taxonomy" id="1069815"/>
    <lineage>
        <taxon>Eukaryota</taxon>
        <taxon>Metazoa</taxon>
        <taxon>Spiralia</taxon>
        <taxon>Lophotrochozoa</taxon>
        <taxon>Mollusca</taxon>
        <taxon>Bivalvia</taxon>
        <taxon>Autobranchia</taxon>
        <taxon>Heteroconchia</taxon>
        <taxon>Palaeoheterodonta</taxon>
        <taxon>Unionida</taxon>
        <taxon>Unionoidea</taxon>
        <taxon>Unionidae</taxon>
        <taxon>Unioninae</taxon>
        <taxon>Sinanodonta</taxon>
    </lineage>
</organism>
<evidence type="ECO:0000313" key="2">
    <source>
        <dbReference type="EMBL" id="KAL3882858.1"/>
    </source>
</evidence>
<dbReference type="InterPro" id="IPR012338">
    <property type="entry name" value="Beta-lactam/transpept-like"/>
</dbReference>
<evidence type="ECO:0000259" key="1">
    <source>
        <dbReference type="Pfam" id="PF00144"/>
    </source>
</evidence>
<dbReference type="InterPro" id="IPR049511">
    <property type="entry name" value="PGH-like_rpt"/>
</dbReference>
<dbReference type="Proteomes" id="UP001634394">
    <property type="component" value="Unassembled WGS sequence"/>
</dbReference>
<dbReference type="AlphaFoldDB" id="A0ABD3XBK9"/>